<comment type="caution">
    <text evidence="8">The sequence shown here is derived from an EMBL/GenBank/DDBJ whole genome shotgun (WGS) entry which is preliminary data.</text>
</comment>
<protein>
    <recommendedName>
        <fullName evidence="5">Zinc finger CCCH domain-containing protein 3</fullName>
    </recommendedName>
</protein>
<dbReference type="PANTHER" id="PTHR46156">
    <property type="entry name" value="CCCH ZINGC FINGER"/>
    <property type="match status" value="1"/>
</dbReference>
<dbReference type="GO" id="GO:0008270">
    <property type="term" value="F:zinc ion binding"/>
    <property type="evidence" value="ECO:0007669"/>
    <property type="project" value="UniProtKB-KW"/>
</dbReference>
<proteinExistence type="predicted"/>
<evidence type="ECO:0000256" key="5">
    <source>
        <dbReference type="ARBA" id="ARBA00071600"/>
    </source>
</evidence>
<feature type="zinc finger region" description="C3H1-type" evidence="6">
    <location>
        <begin position="455"/>
        <end position="481"/>
    </location>
</feature>
<dbReference type="InterPro" id="IPR000571">
    <property type="entry name" value="Znf_CCCH"/>
</dbReference>
<evidence type="ECO:0000256" key="3">
    <source>
        <dbReference type="ARBA" id="ARBA00022771"/>
    </source>
</evidence>
<evidence type="ECO:0000256" key="2">
    <source>
        <dbReference type="ARBA" id="ARBA00022737"/>
    </source>
</evidence>
<sequence length="630" mass="71620">MLPFCNTNKTIYINPNFKGKLPTPDNGVSLQTQSVIPKNAHINPLFLEAQKYRQTIHMNPAFLQKIQEHQQMQLLPQQQLQQQEVQDTNKCKNLPAENDSSNFLTTQSAIKSLSEKNPISESRKIICKSKNRLIREPLIKQECQPPKLSKPTIPLPPLLVLSKRKLIRKVSPVPVAFNKTEPKCCDETNTRITKYKLDNRVIRKKSILPPTPKIKRTSFVGRFALRRTSISQISNTLTRKSLTINKNTNKKLQVLNINGLLYKSTQNSLKLKDMGTIRPSNTLLKSCNTILSSAKTSNDNIKPNQGLTIFVRGTKYVMDANKFKLTRVTKTDNAPTNITPNNNQSSQTPTCKRIDIGGYTYISINSAKNVLIRTTNHLSRAYVHNAKQKSLQMLTKRLVKTNIPCPIFQRIGKCAAFERGKCFKVHNKLQVAICSKFLRGECLNTSCLLSHNVSLSKMPVCKFFLQGVCVRNDCPYLHKKLSNKAELCIDFLRGFCQLADKCNKRHEFVCPEVERNNVCNTKNCIYCNAKRRKESKIEKKSFKFQTKDVTHSNTQLSTASSSSEVVENPSSNRYFIEPCDKTTKDTNESNKQIEDNDTDMDVARECFEENVESSLKTRPKLGVLPSYIPL</sequence>
<evidence type="ECO:0000256" key="6">
    <source>
        <dbReference type="PROSITE-ProRule" id="PRU00723"/>
    </source>
</evidence>
<dbReference type="AlphaFoldDB" id="A0A0L0BYS1"/>
<evidence type="ECO:0000259" key="7">
    <source>
        <dbReference type="PROSITE" id="PS50103"/>
    </source>
</evidence>
<dbReference type="PANTHER" id="PTHR46156:SF1">
    <property type="entry name" value="ZINC FINGER CCCH DOMAIN-CONTAINING PROTEIN 3"/>
    <property type="match status" value="1"/>
</dbReference>
<keyword evidence="3 6" id="KW-0863">Zinc-finger</keyword>
<dbReference type="STRING" id="7375.A0A0L0BYS1"/>
<organism evidence="8 9">
    <name type="scientific">Lucilia cuprina</name>
    <name type="common">Green bottle fly</name>
    <name type="synonym">Australian sheep blowfly</name>
    <dbReference type="NCBI Taxonomy" id="7375"/>
    <lineage>
        <taxon>Eukaryota</taxon>
        <taxon>Metazoa</taxon>
        <taxon>Ecdysozoa</taxon>
        <taxon>Arthropoda</taxon>
        <taxon>Hexapoda</taxon>
        <taxon>Insecta</taxon>
        <taxon>Pterygota</taxon>
        <taxon>Neoptera</taxon>
        <taxon>Endopterygota</taxon>
        <taxon>Diptera</taxon>
        <taxon>Brachycera</taxon>
        <taxon>Muscomorpha</taxon>
        <taxon>Oestroidea</taxon>
        <taxon>Calliphoridae</taxon>
        <taxon>Luciliinae</taxon>
        <taxon>Lucilia</taxon>
    </lineage>
</organism>
<gene>
    <name evidence="8" type="ORF">FF38_07753</name>
</gene>
<dbReference type="OrthoDB" id="3247158at2759"/>
<feature type="domain" description="C3H1-type" evidence="7">
    <location>
        <begin position="482"/>
        <end position="509"/>
    </location>
</feature>
<evidence type="ECO:0000256" key="1">
    <source>
        <dbReference type="ARBA" id="ARBA00022723"/>
    </source>
</evidence>
<dbReference type="Gene3D" id="4.10.1000.10">
    <property type="entry name" value="Zinc finger, CCCH-type"/>
    <property type="match status" value="1"/>
</dbReference>
<dbReference type="SMART" id="SM00356">
    <property type="entry name" value="ZnF_C3H1"/>
    <property type="match status" value="3"/>
</dbReference>
<dbReference type="GO" id="GO:0005634">
    <property type="term" value="C:nucleus"/>
    <property type="evidence" value="ECO:0007669"/>
    <property type="project" value="TreeGrafter"/>
</dbReference>
<name>A0A0L0BYS1_LUCCU</name>
<feature type="zinc finger region" description="C3H1-type" evidence="6">
    <location>
        <begin position="482"/>
        <end position="509"/>
    </location>
</feature>
<dbReference type="Proteomes" id="UP000037069">
    <property type="component" value="Unassembled WGS sequence"/>
</dbReference>
<keyword evidence="1 6" id="KW-0479">Metal-binding</keyword>
<accession>A0A0L0BYS1</accession>
<keyword evidence="2" id="KW-0677">Repeat</keyword>
<evidence type="ECO:0000256" key="4">
    <source>
        <dbReference type="ARBA" id="ARBA00022833"/>
    </source>
</evidence>
<dbReference type="PROSITE" id="PS50103">
    <property type="entry name" value="ZF_C3H1"/>
    <property type="match status" value="2"/>
</dbReference>
<evidence type="ECO:0000313" key="9">
    <source>
        <dbReference type="Proteomes" id="UP000037069"/>
    </source>
</evidence>
<dbReference type="OMA" id="MVSIHGV"/>
<feature type="domain" description="C3H1-type" evidence="7">
    <location>
        <begin position="455"/>
        <end position="481"/>
    </location>
</feature>
<keyword evidence="9" id="KW-1185">Reference proteome</keyword>
<reference evidence="8 9" key="1">
    <citation type="journal article" date="2015" name="Nat. Commun.">
        <title>Lucilia cuprina genome unlocks parasitic fly biology to underpin future interventions.</title>
        <authorList>
            <person name="Anstead C.A."/>
            <person name="Korhonen P.K."/>
            <person name="Young N.D."/>
            <person name="Hall R.S."/>
            <person name="Jex A.R."/>
            <person name="Murali S.C."/>
            <person name="Hughes D.S."/>
            <person name="Lee S.F."/>
            <person name="Perry T."/>
            <person name="Stroehlein A.J."/>
            <person name="Ansell B.R."/>
            <person name="Breugelmans B."/>
            <person name="Hofmann A."/>
            <person name="Qu J."/>
            <person name="Dugan S."/>
            <person name="Lee S.L."/>
            <person name="Chao H."/>
            <person name="Dinh H."/>
            <person name="Han Y."/>
            <person name="Doddapaneni H.V."/>
            <person name="Worley K.C."/>
            <person name="Muzny D.M."/>
            <person name="Ioannidis P."/>
            <person name="Waterhouse R.M."/>
            <person name="Zdobnov E.M."/>
            <person name="James P.J."/>
            <person name="Bagnall N.H."/>
            <person name="Kotze A.C."/>
            <person name="Gibbs R.A."/>
            <person name="Richards S."/>
            <person name="Batterham P."/>
            <person name="Gasser R.B."/>
        </authorList>
    </citation>
    <scope>NUCLEOTIDE SEQUENCE [LARGE SCALE GENOMIC DNA]</scope>
    <source>
        <strain evidence="8 9">LS</strain>
        <tissue evidence="8">Full body</tissue>
    </source>
</reference>
<dbReference type="FunFam" id="4.10.1000.10:FF:000008">
    <property type="entry name" value="zinc finger CCCH domain-containing protein 3"/>
    <property type="match status" value="1"/>
</dbReference>
<keyword evidence="4 6" id="KW-0862">Zinc</keyword>
<evidence type="ECO:0000313" key="8">
    <source>
        <dbReference type="EMBL" id="KNC25136.1"/>
    </source>
</evidence>
<dbReference type="EMBL" id="JRES01001151">
    <property type="protein sequence ID" value="KNC25136.1"/>
    <property type="molecule type" value="Genomic_DNA"/>
</dbReference>